<protein>
    <submittedName>
        <fullName evidence="1">Uncharacterized protein</fullName>
    </submittedName>
</protein>
<evidence type="ECO:0000313" key="1">
    <source>
        <dbReference type="EMBL" id="HHP68188.1"/>
    </source>
</evidence>
<dbReference type="AlphaFoldDB" id="A0A7J3XZK3"/>
<dbReference type="EMBL" id="DRYK01000066">
    <property type="protein sequence ID" value="HHP68188.1"/>
    <property type="molecule type" value="Genomic_DNA"/>
</dbReference>
<reference evidence="1" key="1">
    <citation type="journal article" date="2020" name="mSystems">
        <title>Genome- and Community-Level Interaction Insights into Carbon Utilization and Element Cycling Functions of Hydrothermarchaeota in Hydrothermal Sediment.</title>
        <authorList>
            <person name="Zhou Z."/>
            <person name="Liu Y."/>
            <person name="Xu W."/>
            <person name="Pan J."/>
            <person name="Luo Z.H."/>
            <person name="Li M."/>
        </authorList>
    </citation>
    <scope>NUCLEOTIDE SEQUENCE [LARGE SCALE GENOMIC DNA]</scope>
    <source>
        <strain evidence="1">SpSt-110</strain>
    </source>
</reference>
<organism evidence="1">
    <name type="scientific">Thermogladius calderae</name>
    <dbReference type="NCBI Taxonomy" id="1200300"/>
    <lineage>
        <taxon>Archaea</taxon>
        <taxon>Thermoproteota</taxon>
        <taxon>Thermoprotei</taxon>
        <taxon>Desulfurococcales</taxon>
        <taxon>Desulfurococcaceae</taxon>
        <taxon>Thermogladius</taxon>
    </lineage>
</organism>
<comment type="caution">
    <text evidence="1">The sequence shown here is derived from an EMBL/GenBank/DDBJ whole genome shotgun (WGS) entry which is preliminary data.</text>
</comment>
<sequence length="78" mass="8769">MSGLEEKSTPAYYPVHVIPCDLRSECPFLRIERVDEDQCIAVCSVADRVLTRSNARKCASPAWRECPFYKIGVESTSS</sequence>
<accession>A0A7J3XZK3</accession>
<gene>
    <name evidence="1" type="ORF">ENM60_05330</name>
</gene>
<name>A0A7J3XZK3_9CREN</name>
<proteinExistence type="predicted"/>